<comment type="caution">
    <text evidence="1">The sequence shown here is derived from an EMBL/GenBank/DDBJ whole genome shotgun (WGS) entry which is preliminary data.</text>
</comment>
<evidence type="ECO:0000313" key="1">
    <source>
        <dbReference type="EMBL" id="GBF79060.1"/>
    </source>
</evidence>
<accession>A0A401ID14</accession>
<dbReference type="InterPro" id="IPR013785">
    <property type="entry name" value="Aldolase_TIM"/>
</dbReference>
<reference evidence="2" key="1">
    <citation type="submission" date="2017-05" db="EMBL/GenBank/DDBJ databases">
        <title>Physiological properties and genetic analysis related to exopolysaccharide production of fresh-water unicellular cyanobacterium Aphanothece sacrum, Suizenji Nori, that has been cultured as a food source in Japan.</title>
        <authorList>
            <person name="Kanesaki Y."/>
            <person name="Yoshikawa S."/>
            <person name="Ohki K."/>
        </authorList>
    </citation>
    <scope>NUCLEOTIDE SEQUENCE [LARGE SCALE GENOMIC DNA]</scope>
    <source>
        <strain evidence="2">FPU1</strain>
    </source>
</reference>
<keyword evidence="2" id="KW-1185">Reference proteome</keyword>
<dbReference type="SUPFAM" id="SSF51569">
    <property type="entry name" value="Aldolase"/>
    <property type="match status" value="1"/>
</dbReference>
<evidence type="ECO:0000313" key="2">
    <source>
        <dbReference type="Proteomes" id="UP000287247"/>
    </source>
</evidence>
<dbReference type="Gene3D" id="3.20.20.70">
    <property type="entry name" value="Aldolase class I"/>
    <property type="match status" value="1"/>
</dbReference>
<protein>
    <recommendedName>
        <fullName evidence="3">DUF561 domain-containing protein</fullName>
    </recommendedName>
</protein>
<proteinExistence type="predicted"/>
<dbReference type="InterPro" id="IPR007570">
    <property type="entry name" value="Uncharacterised_Ycf23"/>
</dbReference>
<dbReference type="AlphaFoldDB" id="A0A401ID14"/>
<name>A0A401ID14_APHSA</name>
<dbReference type="Pfam" id="PF04481">
    <property type="entry name" value="DUF561"/>
    <property type="match status" value="1"/>
</dbReference>
<sequence length="251" mass="26009">MTNMTIHSQLQNALTQRKALKVISGLTNFDTDKVSAIVQAAQAGGATFVDIAADAALVRHVRQLIDLPICVSAVEPLLFVEAVDAGADLIEIGNFDAFYGQGRRFEAAEVLELTQKTRSLLPHITLSVTVPHILPLDEQVELAEALVNAGADIIQTEGGTSSQPTHPGILGLMEKATPTLAAAYSISRAVSVPVLCASGLSSVTVPLAIAAGASGVGVGSAINQLNDPIAMVAAVRSLVEALQTSTVEIRA</sequence>
<dbReference type="PANTHER" id="PTHR36895:SF1">
    <property type="entry name" value="YCF23 PROTEIN"/>
    <property type="match status" value="1"/>
</dbReference>
<dbReference type="PANTHER" id="PTHR36895">
    <property type="match status" value="1"/>
</dbReference>
<evidence type="ECO:0008006" key="3">
    <source>
        <dbReference type="Google" id="ProtNLM"/>
    </source>
</evidence>
<organism evidence="1 2">
    <name type="scientific">Aphanothece sacrum FPU1</name>
    <dbReference type="NCBI Taxonomy" id="1920663"/>
    <lineage>
        <taxon>Bacteria</taxon>
        <taxon>Bacillati</taxon>
        <taxon>Cyanobacteriota</taxon>
        <taxon>Cyanophyceae</taxon>
        <taxon>Oscillatoriophycideae</taxon>
        <taxon>Chroococcales</taxon>
        <taxon>Aphanothecaceae</taxon>
        <taxon>Aphanothece</taxon>
    </lineage>
</organism>
<dbReference type="Proteomes" id="UP000287247">
    <property type="component" value="Unassembled WGS sequence"/>
</dbReference>
<dbReference type="EMBL" id="BDQK01000001">
    <property type="protein sequence ID" value="GBF79060.1"/>
    <property type="molecule type" value="Genomic_DNA"/>
</dbReference>
<gene>
    <name evidence="1" type="ORF">AsFPU1_0452</name>
</gene>